<evidence type="ECO:0000313" key="1">
    <source>
        <dbReference type="EMBL" id="PVH96960.1"/>
    </source>
</evidence>
<dbReference type="Proteomes" id="UP000244855">
    <property type="component" value="Unassembled WGS sequence"/>
</dbReference>
<accession>A0A2V1DFU0</accession>
<dbReference type="EMBL" id="KZ805449">
    <property type="protein sequence ID" value="PVH96960.1"/>
    <property type="molecule type" value="Genomic_DNA"/>
</dbReference>
<sequence length="71" mass="7804">MALVASRGLLRMVRRLYLEQDVGHCLSYGSAIASGAGYIWHIAAVEEVSQPDLFGPQLHEVSTIPLFEAYV</sequence>
<dbReference type="AlphaFoldDB" id="A0A2V1DFU0"/>
<dbReference type="OrthoDB" id="10371878at2759"/>
<protein>
    <submittedName>
        <fullName evidence="1">Uncharacterized protein</fullName>
    </submittedName>
</protein>
<organism evidence="1 2">
    <name type="scientific">Periconia macrospinosa</name>
    <dbReference type="NCBI Taxonomy" id="97972"/>
    <lineage>
        <taxon>Eukaryota</taxon>
        <taxon>Fungi</taxon>
        <taxon>Dikarya</taxon>
        <taxon>Ascomycota</taxon>
        <taxon>Pezizomycotina</taxon>
        <taxon>Dothideomycetes</taxon>
        <taxon>Pleosporomycetidae</taxon>
        <taxon>Pleosporales</taxon>
        <taxon>Massarineae</taxon>
        <taxon>Periconiaceae</taxon>
        <taxon>Periconia</taxon>
    </lineage>
</organism>
<name>A0A2V1DFU0_9PLEO</name>
<keyword evidence="2" id="KW-1185">Reference proteome</keyword>
<reference evidence="1 2" key="1">
    <citation type="journal article" date="2018" name="Sci. Rep.">
        <title>Comparative genomics provides insights into the lifestyle and reveals functional heterogeneity of dark septate endophytic fungi.</title>
        <authorList>
            <person name="Knapp D.G."/>
            <person name="Nemeth J.B."/>
            <person name="Barry K."/>
            <person name="Hainaut M."/>
            <person name="Henrissat B."/>
            <person name="Johnson J."/>
            <person name="Kuo A."/>
            <person name="Lim J.H.P."/>
            <person name="Lipzen A."/>
            <person name="Nolan M."/>
            <person name="Ohm R.A."/>
            <person name="Tamas L."/>
            <person name="Grigoriev I.V."/>
            <person name="Spatafora J.W."/>
            <person name="Nagy L.G."/>
            <person name="Kovacs G.M."/>
        </authorList>
    </citation>
    <scope>NUCLEOTIDE SEQUENCE [LARGE SCALE GENOMIC DNA]</scope>
    <source>
        <strain evidence="1 2">DSE2036</strain>
    </source>
</reference>
<gene>
    <name evidence="1" type="ORF">DM02DRAFT_616850</name>
</gene>
<evidence type="ECO:0000313" key="2">
    <source>
        <dbReference type="Proteomes" id="UP000244855"/>
    </source>
</evidence>
<proteinExistence type="predicted"/>